<comment type="caution">
    <text evidence="2">The sequence shown here is derived from an EMBL/GenBank/DDBJ whole genome shotgun (WGS) entry which is preliminary data.</text>
</comment>
<feature type="domain" description="DUF3846" evidence="1">
    <location>
        <begin position="9"/>
        <end position="109"/>
    </location>
</feature>
<dbReference type="InterPro" id="IPR024559">
    <property type="entry name" value="DUF3846"/>
</dbReference>
<proteinExistence type="predicted"/>
<evidence type="ECO:0000259" key="1">
    <source>
        <dbReference type="Pfam" id="PF12957"/>
    </source>
</evidence>
<organism evidence="2 3">
    <name type="scientific">Streptomyces gossypii</name>
    <dbReference type="NCBI Taxonomy" id="2883101"/>
    <lineage>
        <taxon>Bacteria</taxon>
        <taxon>Bacillati</taxon>
        <taxon>Actinomycetota</taxon>
        <taxon>Actinomycetes</taxon>
        <taxon>Kitasatosporales</taxon>
        <taxon>Streptomycetaceae</taxon>
        <taxon>Streptomyces</taxon>
    </lineage>
</organism>
<name>A0ABT2JTG4_9ACTN</name>
<evidence type="ECO:0000313" key="3">
    <source>
        <dbReference type="Proteomes" id="UP001156389"/>
    </source>
</evidence>
<evidence type="ECO:0000313" key="2">
    <source>
        <dbReference type="EMBL" id="MCT2591136.1"/>
    </source>
</evidence>
<dbReference type="EMBL" id="JAJAGO010000006">
    <property type="protein sequence ID" value="MCT2591136.1"/>
    <property type="molecule type" value="Genomic_DNA"/>
</dbReference>
<dbReference type="Proteomes" id="UP001156389">
    <property type="component" value="Unassembled WGS sequence"/>
</dbReference>
<keyword evidence="3" id="KW-1185">Reference proteome</keyword>
<dbReference type="RefSeq" id="WP_260218463.1">
    <property type="nucleotide sequence ID" value="NZ_JAJAGO010000006.1"/>
</dbReference>
<sequence length="120" mass="13139">MPATPDALLLASDGGLQVIDLPASSDDHLIVMRAVLRCQRVDLVALTSHLDMWVDDEFLYNYPDEINPFATLLARRYGFTHQPYHGPVLLTGGADQDGETLPLTLDRARALLAALHDTAS</sequence>
<gene>
    <name evidence="2" type="ORF">LHJ74_14670</name>
</gene>
<dbReference type="Pfam" id="PF12957">
    <property type="entry name" value="DUF3846"/>
    <property type="match status" value="1"/>
</dbReference>
<protein>
    <submittedName>
        <fullName evidence="2">DUF3846 domain-containing protein</fullName>
    </submittedName>
</protein>
<reference evidence="2 3" key="1">
    <citation type="submission" date="2021-10" db="EMBL/GenBank/DDBJ databases">
        <title>Streptomyces gossypii sp. nov., isolated from soil collected from cotton field.</title>
        <authorList>
            <person name="Ge X."/>
            <person name="Chen X."/>
            <person name="Liu W."/>
        </authorList>
    </citation>
    <scope>NUCLEOTIDE SEQUENCE [LARGE SCALE GENOMIC DNA]</scope>
    <source>
        <strain evidence="2 3">N2-109</strain>
    </source>
</reference>
<accession>A0ABT2JTG4</accession>